<dbReference type="EC" id="7.2.2.10" evidence="2"/>
<evidence type="ECO:0000256" key="1">
    <source>
        <dbReference type="ARBA" id="ARBA00004141"/>
    </source>
</evidence>
<dbReference type="Pfam" id="PF08282">
    <property type="entry name" value="Hydrolase_3"/>
    <property type="match status" value="1"/>
</dbReference>
<evidence type="ECO:0000256" key="4">
    <source>
        <dbReference type="ARBA" id="ARBA00022568"/>
    </source>
</evidence>
<dbReference type="KEGG" id="amic:Ami3637_06550"/>
<evidence type="ECO:0000256" key="11">
    <source>
        <dbReference type="ARBA" id="ARBA00022967"/>
    </source>
</evidence>
<dbReference type="SMART" id="SM00831">
    <property type="entry name" value="Cation_ATPase_N"/>
    <property type="match status" value="1"/>
</dbReference>
<dbReference type="Proteomes" id="UP000463883">
    <property type="component" value="Chromosome"/>
</dbReference>
<dbReference type="InterPro" id="IPR023298">
    <property type="entry name" value="ATPase_P-typ_TM_dom_sf"/>
</dbReference>
<dbReference type="GO" id="GO:0005886">
    <property type="term" value="C:plasma membrane"/>
    <property type="evidence" value="ECO:0007669"/>
    <property type="project" value="TreeGrafter"/>
</dbReference>
<feature type="transmembrane region" description="Helical" evidence="15">
    <location>
        <begin position="724"/>
        <end position="744"/>
    </location>
</feature>
<dbReference type="InterPro" id="IPR008250">
    <property type="entry name" value="ATPase_P-typ_transduc_dom_A_sf"/>
</dbReference>
<dbReference type="InterPro" id="IPR006068">
    <property type="entry name" value="ATPase_P-typ_cation-transptr_C"/>
</dbReference>
<dbReference type="PANTHER" id="PTHR24093:SF477">
    <property type="entry name" value="CALCIUM-TRANSPORTING ATPASE"/>
    <property type="match status" value="1"/>
</dbReference>
<dbReference type="InterPro" id="IPR004014">
    <property type="entry name" value="ATPase_P-typ_cation-transptr_N"/>
</dbReference>
<dbReference type="SFLD" id="SFLDF00027">
    <property type="entry name" value="p-type_atpase"/>
    <property type="match status" value="1"/>
</dbReference>
<comment type="subcellular location">
    <subcellularLocation>
        <location evidence="1">Membrane</location>
        <topology evidence="1">Multi-pass membrane protein</topology>
    </subcellularLocation>
</comment>
<protein>
    <recommendedName>
        <fullName evidence="2">P-type Ca(2+) transporter</fullName>
        <ecNumber evidence="2">7.2.2.10</ecNumber>
    </recommendedName>
</protein>
<dbReference type="InterPro" id="IPR044492">
    <property type="entry name" value="P_typ_ATPase_HD_dom"/>
</dbReference>
<evidence type="ECO:0000256" key="14">
    <source>
        <dbReference type="ARBA" id="ARBA00023136"/>
    </source>
</evidence>
<dbReference type="Gene3D" id="3.40.1110.10">
    <property type="entry name" value="Calcium-transporting ATPase, cytoplasmic domain N"/>
    <property type="match status" value="1"/>
</dbReference>
<name>A0A6P1MM79_9FIRM</name>
<dbReference type="GO" id="GO:0005388">
    <property type="term" value="F:P-type calcium transporter activity"/>
    <property type="evidence" value="ECO:0007669"/>
    <property type="project" value="UniProtKB-EC"/>
</dbReference>
<gene>
    <name evidence="17" type="ORF">Ami3637_06550</name>
</gene>
<dbReference type="EMBL" id="CP047591">
    <property type="protein sequence ID" value="QHI72105.1"/>
    <property type="molecule type" value="Genomic_DNA"/>
</dbReference>
<dbReference type="Pfam" id="PF13246">
    <property type="entry name" value="Cation_ATPase"/>
    <property type="match status" value="1"/>
</dbReference>
<accession>A0A6P1MM79</accession>
<feature type="transmembrane region" description="Helical" evidence="15">
    <location>
        <begin position="239"/>
        <end position="258"/>
    </location>
</feature>
<dbReference type="SUPFAM" id="SSF81660">
    <property type="entry name" value="Metal cation-transporting ATPase, ATP-binding domain N"/>
    <property type="match status" value="1"/>
</dbReference>
<dbReference type="InterPro" id="IPR018303">
    <property type="entry name" value="ATPase_P-typ_P_site"/>
</dbReference>
<dbReference type="Gene3D" id="2.70.150.10">
    <property type="entry name" value="Calcium-transporting ATPase, cytoplasmic transduction domain A"/>
    <property type="match status" value="1"/>
</dbReference>
<keyword evidence="9" id="KW-0067">ATP-binding</keyword>
<reference evidence="17 18" key="1">
    <citation type="submission" date="2020-01" db="EMBL/GenBank/DDBJ databases">
        <title>Genomic analysis of Aminipila sp. CBA3637.</title>
        <authorList>
            <person name="Kim Y.B."/>
            <person name="Roh S.W."/>
        </authorList>
    </citation>
    <scope>NUCLEOTIDE SEQUENCE [LARGE SCALE GENOMIC DNA]</scope>
    <source>
        <strain evidence="17 18">CBA3637</strain>
    </source>
</reference>
<keyword evidence="3" id="KW-0813">Transport</keyword>
<feature type="transmembrane region" description="Helical" evidence="15">
    <location>
        <begin position="292"/>
        <end position="316"/>
    </location>
</feature>
<evidence type="ECO:0000256" key="2">
    <source>
        <dbReference type="ARBA" id="ARBA00012790"/>
    </source>
</evidence>
<keyword evidence="4" id="KW-0109">Calcium transport</keyword>
<dbReference type="Gene3D" id="1.20.1110.10">
    <property type="entry name" value="Calcium-transporting ATPase, transmembrane domain"/>
    <property type="match status" value="1"/>
</dbReference>
<dbReference type="InterPro" id="IPR023214">
    <property type="entry name" value="HAD_sf"/>
</dbReference>
<dbReference type="InterPro" id="IPR006408">
    <property type="entry name" value="P-type_ATPase_IIB"/>
</dbReference>
<keyword evidence="8" id="KW-0106">Calcium</keyword>
<organism evidence="17 18">
    <name type="scientific">Aminipila terrae</name>
    <dbReference type="NCBI Taxonomy" id="2697030"/>
    <lineage>
        <taxon>Bacteria</taxon>
        <taxon>Bacillati</taxon>
        <taxon>Bacillota</taxon>
        <taxon>Clostridia</taxon>
        <taxon>Peptostreptococcales</taxon>
        <taxon>Anaerovoracaceae</taxon>
        <taxon>Aminipila</taxon>
    </lineage>
</organism>
<keyword evidence="10" id="KW-0460">Magnesium</keyword>
<keyword evidence="6" id="KW-0479">Metal-binding</keyword>
<dbReference type="NCBIfam" id="TIGR01517">
    <property type="entry name" value="ATPase-IIB_Ca"/>
    <property type="match status" value="1"/>
</dbReference>
<feature type="transmembrane region" description="Helical" evidence="15">
    <location>
        <begin position="836"/>
        <end position="856"/>
    </location>
</feature>
<dbReference type="Gene3D" id="3.40.50.1000">
    <property type="entry name" value="HAD superfamily/HAD-like"/>
    <property type="match status" value="1"/>
</dbReference>
<dbReference type="SUPFAM" id="SSF56784">
    <property type="entry name" value="HAD-like"/>
    <property type="match status" value="1"/>
</dbReference>
<dbReference type="GO" id="GO:0005524">
    <property type="term" value="F:ATP binding"/>
    <property type="evidence" value="ECO:0007669"/>
    <property type="project" value="UniProtKB-KW"/>
</dbReference>
<sequence length="899" mass="98748">MLNTGNVTPDSFIGLTDEEAALSKDKHGNNQLGQPKRNQFIKQFIQNFNDPIIKILLIALAINIVLLIHNFDWYESAGIAIAIFLATFVSTLSEYGSESAFEKLQEEADLSFCRVKRASGLTELPVNDIVVGDYVLLQAGEKVPADGLMVAGELYVDQSALNGESKEALKIPQGNFLASSDKSTGNFMHQNKLFRGSIVCSGEAAMQVTEVGIHTFYGHIAREIQEETRDSPLKHRLKSLAETISTFGYAAAAFVALADLFNSLVMDQGYDMAKTLAAIQTPSIIVADLLHALTLAITVIVVAVPEGLPMMITVVLSSNMKKMLKDHVLVRKLVGIETSGSLNILFSDKTGTITKGSLQVVSFLSGNNTEYNHSQIVNKRELYSLLELSSVYNTTASLSLKGGHKTVIGGNTTERALLEFSMNHSVIEPRNIKVISKLPFNSTNKFSSVTITNKNVPLTLIKGAPEKILPKCTRYYDEHGNIQSPLNLTAITKTLNSMSAKAIRLLAIAASDSPVNAANDFTNLSLIGIIGIRDEIRPEAISAIRQVTKAGIQVVMITGDNKETATAIAKEAHLIKEGTTSAVITSNELSTFSDEKLKQFLPHIRVIARALPSDKSRLIKISQEMGMVAGMTGDGVNDAPALKKADVGFSMGSGTEIAKEASDIVILDDNFQSIAKAILYGRTIFKSIRKFIVFQLTVNLCAVIVSIIGPFLGVDTPVTVIQMLWINMVMDTLAGLAFSGEIPLEEYMKEPPKHRDEVIINKYMWNQILFTGTYTALLCLLFLKLPVFHRLFRGYEGMNYFMTAFFSLFIFASIFNSFNARTYRLNLLAHLKGNKSFITIFSFICVIQILLIYFGGSVFRTAGLTFFELQMVVLLAFTVVPVDIIRKVIIRMNGRKGYL</sequence>
<feature type="transmembrane region" description="Helical" evidence="15">
    <location>
        <begin position="691"/>
        <end position="712"/>
    </location>
</feature>
<evidence type="ECO:0000313" key="17">
    <source>
        <dbReference type="EMBL" id="QHI72105.1"/>
    </source>
</evidence>
<keyword evidence="11" id="KW-1278">Translocase</keyword>
<feature type="transmembrane region" description="Helical" evidence="15">
    <location>
        <begin position="862"/>
        <end position="885"/>
    </location>
</feature>
<dbReference type="InterPro" id="IPR059000">
    <property type="entry name" value="ATPase_P-type_domA"/>
</dbReference>
<dbReference type="GO" id="GO:0016887">
    <property type="term" value="F:ATP hydrolysis activity"/>
    <property type="evidence" value="ECO:0007669"/>
    <property type="project" value="InterPro"/>
</dbReference>
<dbReference type="PROSITE" id="PS00154">
    <property type="entry name" value="ATPASE_E1_E2"/>
    <property type="match status" value="1"/>
</dbReference>
<dbReference type="GO" id="GO:0046872">
    <property type="term" value="F:metal ion binding"/>
    <property type="evidence" value="ECO:0007669"/>
    <property type="project" value="UniProtKB-KW"/>
</dbReference>
<dbReference type="PANTHER" id="PTHR24093">
    <property type="entry name" value="CATION TRANSPORTING ATPASE"/>
    <property type="match status" value="1"/>
</dbReference>
<evidence type="ECO:0000256" key="13">
    <source>
        <dbReference type="ARBA" id="ARBA00023065"/>
    </source>
</evidence>
<feature type="transmembrane region" description="Helical" evidence="15">
    <location>
        <begin position="77"/>
        <end position="95"/>
    </location>
</feature>
<dbReference type="PRINTS" id="PR00120">
    <property type="entry name" value="HATPASE"/>
</dbReference>
<evidence type="ECO:0000256" key="9">
    <source>
        <dbReference type="ARBA" id="ARBA00022840"/>
    </source>
</evidence>
<evidence type="ECO:0000256" key="6">
    <source>
        <dbReference type="ARBA" id="ARBA00022723"/>
    </source>
</evidence>
<dbReference type="Pfam" id="PF00690">
    <property type="entry name" value="Cation_ATPase_N"/>
    <property type="match status" value="1"/>
</dbReference>
<feature type="transmembrane region" description="Helical" evidence="15">
    <location>
        <begin position="765"/>
        <end position="785"/>
    </location>
</feature>
<evidence type="ECO:0000256" key="3">
    <source>
        <dbReference type="ARBA" id="ARBA00022448"/>
    </source>
</evidence>
<feature type="domain" description="Cation-transporting P-type ATPase N-terminal" evidence="16">
    <location>
        <begin position="3"/>
        <end position="68"/>
    </location>
</feature>
<keyword evidence="5 15" id="KW-0812">Transmembrane</keyword>
<dbReference type="PRINTS" id="PR00119">
    <property type="entry name" value="CATATPASE"/>
</dbReference>
<keyword evidence="12 15" id="KW-1133">Transmembrane helix</keyword>
<dbReference type="RefSeq" id="WP_162361875.1">
    <property type="nucleotide sequence ID" value="NZ_CP047591.1"/>
</dbReference>
<evidence type="ECO:0000256" key="10">
    <source>
        <dbReference type="ARBA" id="ARBA00022842"/>
    </source>
</evidence>
<dbReference type="InterPro" id="IPR036412">
    <property type="entry name" value="HAD-like_sf"/>
</dbReference>
<dbReference type="SUPFAM" id="SSF81653">
    <property type="entry name" value="Calcium ATPase, transduction domain A"/>
    <property type="match status" value="1"/>
</dbReference>
<dbReference type="Pfam" id="PF00689">
    <property type="entry name" value="Cation_ATPase_C"/>
    <property type="match status" value="1"/>
</dbReference>
<dbReference type="Pfam" id="PF00122">
    <property type="entry name" value="E1-E2_ATPase"/>
    <property type="match status" value="1"/>
</dbReference>
<proteinExistence type="predicted"/>
<feature type="transmembrane region" description="Helical" evidence="15">
    <location>
        <begin position="52"/>
        <end position="71"/>
    </location>
</feature>
<dbReference type="SUPFAM" id="SSF81665">
    <property type="entry name" value="Calcium ATPase, transmembrane domain M"/>
    <property type="match status" value="1"/>
</dbReference>
<evidence type="ECO:0000313" key="18">
    <source>
        <dbReference type="Proteomes" id="UP000463883"/>
    </source>
</evidence>
<keyword evidence="18" id="KW-1185">Reference proteome</keyword>
<evidence type="ECO:0000256" key="7">
    <source>
        <dbReference type="ARBA" id="ARBA00022741"/>
    </source>
</evidence>
<keyword evidence="7" id="KW-0547">Nucleotide-binding</keyword>
<dbReference type="InterPro" id="IPR023299">
    <property type="entry name" value="ATPase_P-typ_cyto_dom_N"/>
</dbReference>
<evidence type="ECO:0000256" key="8">
    <source>
        <dbReference type="ARBA" id="ARBA00022837"/>
    </source>
</evidence>
<evidence type="ECO:0000256" key="15">
    <source>
        <dbReference type="SAM" id="Phobius"/>
    </source>
</evidence>
<dbReference type="InterPro" id="IPR001757">
    <property type="entry name" value="P_typ_ATPase"/>
</dbReference>
<keyword evidence="14 15" id="KW-0472">Membrane</keyword>
<dbReference type="SFLD" id="SFLDS00003">
    <property type="entry name" value="Haloacid_Dehalogenase"/>
    <property type="match status" value="1"/>
</dbReference>
<evidence type="ECO:0000256" key="5">
    <source>
        <dbReference type="ARBA" id="ARBA00022692"/>
    </source>
</evidence>
<evidence type="ECO:0000259" key="16">
    <source>
        <dbReference type="SMART" id="SM00831"/>
    </source>
</evidence>
<dbReference type="AlphaFoldDB" id="A0A6P1MM79"/>
<keyword evidence="13" id="KW-0406">Ion transport</keyword>
<evidence type="ECO:0000256" key="12">
    <source>
        <dbReference type="ARBA" id="ARBA00022989"/>
    </source>
</evidence>
<dbReference type="SFLD" id="SFLDG00002">
    <property type="entry name" value="C1.7:_P-type_atpase_like"/>
    <property type="match status" value="1"/>
</dbReference>
<feature type="transmembrane region" description="Helical" evidence="15">
    <location>
        <begin position="797"/>
        <end position="815"/>
    </location>
</feature>
<dbReference type="NCBIfam" id="TIGR01494">
    <property type="entry name" value="ATPase_P-type"/>
    <property type="match status" value="1"/>
</dbReference>